<comment type="caution">
    <text evidence="1">The sequence shown here is derived from an EMBL/GenBank/DDBJ whole genome shotgun (WGS) entry which is preliminary data.</text>
</comment>
<dbReference type="PANTHER" id="PTHR42754">
    <property type="entry name" value="ENDOGLUCANASE"/>
    <property type="match status" value="1"/>
</dbReference>
<dbReference type="Proteomes" id="UP000772618">
    <property type="component" value="Unassembled WGS sequence"/>
</dbReference>
<dbReference type="PANTHER" id="PTHR42754:SF1">
    <property type="entry name" value="LIPOPROTEIN"/>
    <property type="match status" value="1"/>
</dbReference>
<dbReference type="PROSITE" id="PS51257">
    <property type="entry name" value="PROKAR_LIPOPROTEIN"/>
    <property type="match status" value="1"/>
</dbReference>
<gene>
    <name evidence="1" type="ORF">KK060_18350</name>
</gene>
<organism evidence="1 2">
    <name type="scientific">Chryseosolibacter indicus</name>
    <dbReference type="NCBI Taxonomy" id="2782351"/>
    <lineage>
        <taxon>Bacteria</taxon>
        <taxon>Pseudomonadati</taxon>
        <taxon>Bacteroidota</taxon>
        <taxon>Cytophagia</taxon>
        <taxon>Cytophagales</taxon>
        <taxon>Chryseotaleaceae</taxon>
        <taxon>Chryseosolibacter</taxon>
    </lineage>
</organism>
<protein>
    <submittedName>
        <fullName evidence="1">Uncharacterized protein</fullName>
    </submittedName>
</protein>
<reference evidence="1 2" key="1">
    <citation type="submission" date="2021-05" db="EMBL/GenBank/DDBJ databases">
        <title>A Polyphasic approach of four new species of the genus Ohtaekwangia: Ohtaekwangia histidinii sp. nov., Ohtaekwangia cretensis sp. nov., Ohtaekwangia indiensis sp. nov., Ohtaekwangia reichenbachii sp. nov. from diverse environment.</title>
        <authorList>
            <person name="Octaviana S."/>
        </authorList>
    </citation>
    <scope>NUCLEOTIDE SEQUENCE [LARGE SCALE GENOMIC DNA]</scope>
    <source>
        <strain evidence="1 2">PWU20</strain>
    </source>
</reference>
<evidence type="ECO:0000313" key="2">
    <source>
        <dbReference type="Proteomes" id="UP000772618"/>
    </source>
</evidence>
<dbReference type="RefSeq" id="WP_254155215.1">
    <property type="nucleotide sequence ID" value="NZ_JAHESD010000050.1"/>
</dbReference>
<proteinExistence type="predicted"/>
<evidence type="ECO:0000313" key="1">
    <source>
        <dbReference type="EMBL" id="MBT1705261.1"/>
    </source>
</evidence>
<accession>A0ABS5VVA1</accession>
<name>A0ABS5VVA1_9BACT</name>
<dbReference type="EMBL" id="JAHESD010000050">
    <property type="protein sequence ID" value="MBT1705261.1"/>
    <property type="molecule type" value="Genomic_DNA"/>
</dbReference>
<keyword evidence="2" id="KW-1185">Reference proteome</keyword>
<sequence>MKFIFVFVIALTAASCNNIDDAKISPNKTFIKFFHGLNSYTGVDLKVVSDGYVLLGNTTSNEGRYSTVLITTDKKGSPSGKTVYIPGIRSKSFEILSTGEYIVLGDSIQRNENTDNVANIEILSTHILKVTADGTVLNKQKFEDKNTNQSSAITDFMSSSMQLTENGDIVALGLYKQDLSSAEKPFIALLDKDLQLKWMKQYDLLERNYVNSKSIYYDNGNILWASSILKPAFNESYLAIPVAAENSTFKNFSLRGETSSQFYKAGDICRDYNQAMGFAVVGTRSQTDGANANIYFARVNRQGSFIEGSEKLYDGSSLFNDRTVSAMESANQDSGEGITSTHDGGYVIIGTTKGGTSTRDAYVIKADAFGNIIWSKIYGGDGDEDVISVAEDTDGSLIICGTNTMSGLSSMMLLKIDENGELKN</sequence>